<accession>A0A0K2UPT3</accession>
<sequence>MRSKVMRTIKSESY</sequence>
<organism evidence="1">
    <name type="scientific">Lepeophtheirus salmonis</name>
    <name type="common">Salmon louse</name>
    <name type="synonym">Caligus salmonis</name>
    <dbReference type="NCBI Taxonomy" id="72036"/>
    <lineage>
        <taxon>Eukaryota</taxon>
        <taxon>Metazoa</taxon>
        <taxon>Ecdysozoa</taxon>
        <taxon>Arthropoda</taxon>
        <taxon>Crustacea</taxon>
        <taxon>Multicrustacea</taxon>
        <taxon>Hexanauplia</taxon>
        <taxon>Copepoda</taxon>
        <taxon>Siphonostomatoida</taxon>
        <taxon>Caligidae</taxon>
        <taxon>Lepeophtheirus</taxon>
    </lineage>
</organism>
<proteinExistence type="predicted"/>
<evidence type="ECO:0000313" key="1">
    <source>
        <dbReference type="EMBL" id="CDW40075.1"/>
    </source>
</evidence>
<reference evidence="1" key="1">
    <citation type="submission" date="2014-05" db="EMBL/GenBank/DDBJ databases">
        <authorList>
            <person name="Chronopoulou M."/>
        </authorList>
    </citation>
    <scope>NUCLEOTIDE SEQUENCE</scope>
    <source>
        <tissue evidence="1">Whole organism</tissue>
    </source>
</reference>
<name>A0A0K2UPT3_LEPSM</name>
<protein>
    <submittedName>
        <fullName evidence="1">Uncharacterized protein</fullName>
    </submittedName>
</protein>
<dbReference type="EMBL" id="HACA01022714">
    <property type="protein sequence ID" value="CDW40075.1"/>
    <property type="molecule type" value="Transcribed_RNA"/>
</dbReference>